<dbReference type="KEGG" id="hhw:NCTC503_01046"/>
<sequence length="118" mass="14248">MDCKSDKILFHVDTVKMIKSILEEIKILSQDKPVMDKLEEINCILENNNIIYNENASKDEEEKLLDLIYNKMKSTKDKDLNVKLYMLYRKLEDEKISNEEARRLYEVYIKTEYNDRYI</sequence>
<organism evidence="1 2">
    <name type="scientific">Hathewaya histolytica</name>
    <name type="common">Clostridium histolyticum</name>
    <dbReference type="NCBI Taxonomy" id="1498"/>
    <lineage>
        <taxon>Bacteria</taxon>
        <taxon>Bacillati</taxon>
        <taxon>Bacillota</taxon>
        <taxon>Clostridia</taxon>
        <taxon>Eubacteriales</taxon>
        <taxon>Clostridiaceae</taxon>
        <taxon>Hathewaya</taxon>
    </lineage>
</organism>
<reference evidence="1 2" key="1">
    <citation type="submission" date="2019-05" db="EMBL/GenBank/DDBJ databases">
        <authorList>
            <consortium name="Pathogen Informatics"/>
        </authorList>
    </citation>
    <scope>NUCLEOTIDE SEQUENCE [LARGE SCALE GENOMIC DNA]</scope>
    <source>
        <strain evidence="1 2">NCTC503</strain>
    </source>
</reference>
<name>A0A4U9R8Z9_HATHI</name>
<dbReference type="OrthoDB" id="1930945at2"/>
<dbReference type="EMBL" id="LR590481">
    <property type="protein sequence ID" value="VTQ87201.1"/>
    <property type="molecule type" value="Genomic_DNA"/>
</dbReference>
<keyword evidence="2" id="KW-1185">Reference proteome</keyword>
<evidence type="ECO:0000313" key="2">
    <source>
        <dbReference type="Proteomes" id="UP000308489"/>
    </source>
</evidence>
<proteinExistence type="predicted"/>
<dbReference type="AlphaFoldDB" id="A0A4U9R8Z9"/>
<dbReference type="RefSeq" id="WP_138209746.1">
    <property type="nucleotide sequence ID" value="NZ_CBCRUQ010000004.1"/>
</dbReference>
<protein>
    <submittedName>
        <fullName evidence="1">Uncharacterized protein</fullName>
    </submittedName>
</protein>
<evidence type="ECO:0000313" key="1">
    <source>
        <dbReference type="EMBL" id="VTQ87201.1"/>
    </source>
</evidence>
<gene>
    <name evidence="1" type="ORF">NCTC503_01046</name>
</gene>
<dbReference type="Proteomes" id="UP000308489">
    <property type="component" value="Chromosome 1"/>
</dbReference>
<accession>A0A4U9R8Z9</accession>